<dbReference type="InterPro" id="IPR027417">
    <property type="entry name" value="P-loop_NTPase"/>
</dbReference>
<reference evidence="13" key="1">
    <citation type="submission" date="2023-06" db="EMBL/GenBank/DDBJ databases">
        <title>Genomic of Agaribacillus aureum.</title>
        <authorList>
            <person name="Wang G."/>
        </authorList>
    </citation>
    <scope>NUCLEOTIDE SEQUENCE</scope>
    <source>
        <strain evidence="13">BMA12</strain>
    </source>
</reference>
<feature type="domain" description="AAA" evidence="11">
    <location>
        <begin position="604"/>
        <end position="750"/>
    </location>
</feature>
<evidence type="ECO:0000256" key="5">
    <source>
        <dbReference type="ARBA" id="ARBA00022777"/>
    </source>
</evidence>
<keyword evidence="14" id="KW-1185">Reference proteome</keyword>
<dbReference type="PANTHER" id="PTHR32309:SF13">
    <property type="entry name" value="FERRIC ENTEROBACTIN TRANSPORT PROTEIN FEPE"/>
    <property type="match status" value="1"/>
</dbReference>
<dbReference type="RefSeq" id="WP_346759530.1">
    <property type="nucleotide sequence ID" value="NZ_JAUJEB010000004.1"/>
</dbReference>
<evidence type="ECO:0000256" key="8">
    <source>
        <dbReference type="ARBA" id="ARBA00051245"/>
    </source>
</evidence>
<dbReference type="NCBIfam" id="TIGR01007">
    <property type="entry name" value="eps_fam"/>
    <property type="match status" value="1"/>
</dbReference>
<gene>
    <name evidence="13" type="ORF">QQ020_19110</name>
</gene>
<dbReference type="Proteomes" id="UP001172083">
    <property type="component" value="Unassembled WGS sequence"/>
</dbReference>
<dbReference type="InterPro" id="IPR005702">
    <property type="entry name" value="Wzc-like_C"/>
</dbReference>
<keyword evidence="10" id="KW-0812">Transmembrane</keyword>
<evidence type="ECO:0000313" key="14">
    <source>
        <dbReference type="Proteomes" id="UP001172083"/>
    </source>
</evidence>
<evidence type="ECO:0000313" key="13">
    <source>
        <dbReference type="EMBL" id="MDN5214195.1"/>
    </source>
</evidence>
<organism evidence="13 14">
    <name type="scientific">Agaribacillus aureus</name>
    <dbReference type="NCBI Taxonomy" id="3051825"/>
    <lineage>
        <taxon>Bacteria</taxon>
        <taxon>Pseudomonadati</taxon>
        <taxon>Bacteroidota</taxon>
        <taxon>Cytophagia</taxon>
        <taxon>Cytophagales</taxon>
        <taxon>Splendidivirgaceae</taxon>
        <taxon>Agaribacillus</taxon>
    </lineage>
</organism>
<dbReference type="InterPro" id="IPR025669">
    <property type="entry name" value="AAA_dom"/>
</dbReference>
<dbReference type="Gene3D" id="3.40.50.300">
    <property type="entry name" value="P-loop containing nucleotide triphosphate hydrolases"/>
    <property type="match status" value="1"/>
</dbReference>
<sequence length="823" mass="92964">MKTDNYNQSKTDHEDGLEKHLDFKKVFVKIGRRWPWLLVSVIAGILIAISLNRYTTPIYIVESSLLIKAPKEVTNSVSDLLYGEEFFGRNATNLENESILFKSYNLIDKTLRDLKLNISYFEEGDIHNIELYKKSPLSVEIDTSSTRIYNGLPIRINLNKDSTFTLEVVDTKSSLFKKNKRVEAFNALLQGKVFAVGEVVDMKGFKFKVILTPKPGQKKLKKVLFIAQPYERLKKLYRRSLRTSPVGEKSSILSISIEGPTPAKLIDFLNQLIQNYIGNELTQKNERASKTIQFIDNQILYMSDSLNIVEARLETFKKSNRSTDINDDGSALYSDMRELEKEKSILDLEMTYLKDLESSILSDQGGQLVNPSSLGISDGTLNEATKEYSAIQLNLDVIDPDKKLNNPLIKQNQDRLRALKSTILESIRGLKQKNEVKINSLNSSIGGLKYYVRNLPTAERELINIQRNYDLSEDLYLFLMQKRAEAGIAKASNSKDYVIVDDPIIKGTLPVKPSPSLNYSMGIICGLVFPSIVILLIEIFNNKVSSKEELLKLSGLPLSGLVVKNKKGSSFVANEDSKSPLTESFRTIRSNLRYLVENDSQHGKILLVTSSMSGEGKTFCSNNLAYIFSNYGKKVLLVNCDMRKYNDHTIFGVEENVGLSDYLAGIASKEKVVQSSMYENLDVIVPGGIPPNPTELILSERMGKMLKEFRYEYEYIILDTPPIGIISDGLELMDKSDVNIYVVRENYTLKKQILEANEIYKNRKIKNLTMILNDVKLKEINYGYGYLSNGKSNKKSKSPISKKNTILQNGSAHKKPQEVAGNE</sequence>
<keyword evidence="7" id="KW-0829">Tyrosine-protein kinase</keyword>
<dbReference type="Pfam" id="PF13807">
    <property type="entry name" value="GNVR"/>
    <property type="match status" value="1"/>
</dbReference>
<dbReference type="PANTHER" id="PTHR32309">
    <property type="entry name" value="TYROSINE-PROTEIN KINASE"/>
    <property type="match status" value="1"/>
</dbReference>
<accession>A0ABT8L8V9</accession>
<evidence type="ECO:0000256" key="10">
    <source>
        <dbReference type="SAM" id="Phobius"/>
    </source>
</evidence>
<dbReference type="EC" id="2.7.10.2" evidence="2"/>
<name>A0ABT8L8V9_9BACT</name>
<evidence type="ECO:0000256" key="7">
    <source>
        <dbReference type="ARBA" id="ARBA00023137"/>
    </source>
</evidence>
<evidence type="ECO:0000256" key="9">
    <source>
        <dbReference type="SAM" id="MobiDB-lite"/>
    </source>
</evidence>
<evidence type="ECO:0000259" key="11">
    <source>
        <dbReference type="Pfam" id="PF13614"/>
    </source>
</evidence>
<dbReference type="CDD" id="cd05387">
    <property type="entry name" value="BY-kinase"/>
    <property type="match status" value="1"/>
</dbReference>
<dbReference type="Pfam" id="PF13614">
    <property type="entry name" value="AAA_31"/>
    <property type="match status" value="1"/>
</dbReference>
<dbReference type="InterPro" id="IPR032807">
    <property type="entry name" value="GNVR"/>
</dbReference>
<dbReference type="GO" id="GO:0004715">
    <property type="term" value="F:non-membrane spanning protein tyrosine kinase activity"/>
    <property type="evidence" value="ECO:0007669"/>
    <property type="project" value="UniProtKB-EC"/>
</dbReference>
<dbReference type="EMBL" id="JAUJEB010000004">
    <property type="protein sequence ID" value="MDN5214195.1"/>
    <property type="molecule type" value="Genomic_DNA"/>
</dbReference>
<dbReference type="InterPro" id="IPR050445">
    <property type="entry name" value="Bact_polysacc_biosynth/exp"/>
</dbReference>
<keyword evidence="6" id="KW-0067">ATP-binding</keyword>
<keyword evidence="3 13" id="KW-0808">Transferase</keyword>
<feature type="domain" description="Tyrosine-protein kinase G-rich" evidence="12">
    <location>
        <begin position="459"/>
        <end position="536"/>
    </location>
</feature>
<evidence type="ECO:0000256" key="1">
    <source>
        <dbReference type="ARBA" id="ARBA00007316"/>
    </source>
</evidence>
<protein>
    <recommendedName>
        <fullName evidence="2">non-specific protein-tyrosine kinase</fullName>
        <ecNumber evidence="2">2.7.10.2</ecNumber>
    </recommendedName>
</protein>
<proteinExistence type="inferred from homology"/>
<evidence type="ECO:0000256" key="2">
    <source>
        <dbReference type="ARBA" id="ARBA00011903"/>
    </source>
</evidence>
<keyword evidence="10" id="KW-0472">Membrane</keyword>
<evidence type="ECO:0000256" key="4">
    <source>
        <dbReference type="ARBA" id="ARBA00022741"/>
    </source>
</evidence>
<comment type="catalytic activity">
    <reaction evidence="8">
        <text>L-tyrosyl-[protein] + ATP = O-phospho-L-tyrosyl-[protein] + ADP + H(+)</text>
        <dbReference type="Rhea" id="RHEA:10596"/>
        <dbReference type="Rhea" id="RHEA-COMP:10136"/>
        <dbReference type="Rhea" id="RHEA-COMP:20101"/>
        <dbReference type="ChEBI" id="CHEBI:15378"/>
        <dbReference type="ChEBI" id="CHEBI:30616"/>
        <dbReference type="ChEBI" id="CHEBI:46858"/>
        <dbReference type="ChEBI" id="CHEBI:61978"/>
        <dbReference type="ChEBI" id="CHEBI:456216"/>
        <dbReference type="EC" id="2.7.10.2"/>
    </reaction>
</comment>
<evidence type="ECO:0000256" key="6">
    <source>
        <dbReference type="ARBA" id="ARBA00022840"/>
    </source>
</evidence>
<comment type="caution">
    <text evidence="13">The sequence shown here is derived from an EMBL/GenBank/DDBJ whole genome shotgun (WGS) entry which is preliminary data.</text>
</comment>
<feature type="region of interest" description="Disordered" evidence="9">
    <location>
        <begin position="791"/>
        <end position="823"/>
    </location>
</feature>
<keyword evidence="4" id="KW-0547">Nucleotide-binding</keyword>
<keyword evidence="10" id="KW-1133">Transmembrane helix</keyword>
<keyword evidence="5" id="KW-0418">Kinase</keyword>
<evidence type="ECO:0000259" key="12">
    <source>
        <dbReference type="Pfam" id="PF13807"/>
    </source>
</evidence>
<comment type="similarity">
    <text evidence="1">Belongs to the CpsD/CapB family.</text>
</comment>
<dbReference type="SUPFAM" id="SSF52540">
    <property type="entry name" value="P-loop containing nucleoside triphosphate hydrolases"/>
    <property type="match status" value="1"/>
</dbReference>
<evidence type="ECO:0000256" key="3">
    <source>
        <dbReference type="ARBA" id="ARBA00022679"/>
    </source>
</evidence>
<feature type="transmembrane region" description="Helical" evidence="10">
    <location>
        <begin position="34"/>
        <end position="54"/>
    </location>
</feature>